<evidence type="ECO:0000256" key="9">
    <source>
        <dbReference type="ARBA" id="ARBA00041561"/>
    </source>
</evidence>
<sequence length="297" mass="33024">MKNAIASHLKSVMYMDRGMLVLNKLPGLTCQLTGERHRKPLAHRASKEDNKFNLLVSGLQQQYDLPSPPLPVHRLDAGTTGCLALAVTQRAAQEMSRQFAQGAVHKTYLALVRGNKKSFKGTSGRVEDPIEYEDGFFKGYGEDGQPSITEWEVLADSPVAPVTLVRLKLLTGNKHQLRIHLANSLHVPILGDQKYSRNPTSEAITSQAQIPPDRMFLHATHLSLFKYRSGGGHKRVRVGIHAPLPSDFVGVCHQLEIPLSSLDIEGGLFTDGEPVQGEELPDFQGRWLWRRNSIKRS</sequence>
<dbReference type="InterPro" id="IPR050188">
    <property type="entry name" value="RluA_PseudoU_synthase"/>
</dbReference>
<keyword evidence="3" id="KW-0496">Mitochondrion</keyword>
<evidence type="ECO:0000256" key="8">
    <source>
        <dbReference type="ARBA" id="ARBA00040626"/>
    </source>
</evidence>
<reference evidence="13 14" key="1">
    <citation type="journal article" date="2020" name="ISME J.">
        <title>Uncovering the hidden diversity of litter-decomposition mechanisms in mushroom-forming fungi.</title>
        <authorList>
            <person name="Floudas D."/>
            <person name="Bentzer J."/>
            <person name="Ahren D."/>
            <person name="Johansson T."/>
            <person name="Persson P."/>
            <person name="Tunlid A."/>
        </authorList>
    </citation>
    <scope>NUCLEOTIDE SEQUENCE [LARGE SCALE GENOMIC DNA]</scope>
    <source>
        <strain evidence="13 14">CBS 175.51</strain>
    </source>
</reference>
<organism evidence="13 14">
    <name type="scientific">Ephemerocybe angulata</name>
    <dbReference type="NCBI Taxonomy" id="980116"/>
    <lineage>
        <taxon>Eukaryota</taxon>
        <taxon>Fungi</taxon>
        <taxon>Dikarya</taxon>
        <taxon>Basidiomycota</taxon>
        <taxon>Agaricomycotina</taxon>
        <taxon>Agaricomycetes</taxon>
        <taxon>Agaricomycetidae</taxon>
        <taxon>Agaricales</taxon>
        <taxon>Agaricineae</taxon>
        <taxon>Psathyrellaceae</taxon>
        <taxon>Ephemerocybe</taxon>
    </lineage>
</organism>
<gene>
    <name evidence="13" type="ORF">D9611_000804</name>
</gene>
<evidence type="ECO:0000259" key="12">
    <source>
        <dbReference type="Pfam" id="PF00849"/>
    </source>
</evidence>
<dbReference type="AlphaFoldDB" id="A0A8H5BM38"/>
<dbReference type="PANTHER" id="PTHR21600:SF81">
    <property type="entry name" value="21S RRNA PSEUDOURIDINE(2819) SYNTHASE"/>
    <property type="match status" value="1"/>
</dbReference>
<keyword evidence="4" id="KW-0413">Isomerase</keyword>
<evidence type="ECO:0000256" key="3">
    <source>
        <dbReference type="ARBA" id="ARBA00023128"/>
    </source>
</evidence>
<dbReference type="GO" id="GO:0000455">
    <property type="term" value="P:enzyme-directed rRNA pseudouridine synthesis"/>
    <property type="evidence" value="ECO:0007669"/>
    <property type="project" value="TreeGrafter"/>
</dbReference>
<evidence type="ECO:0000256" key="1">
    <source>
        <dbReference type="ARBA" id="ARBA00004173"/>
    </source>
</evidence>
<dbReference type="CDD" id="cd02869">
    <property type="entry name" value="PseudoU_synth_RluA_like"/>
    <property type="match status" value="1"/>
</dbReference>
<evidence type="ECO:0000256" key="7">
    <source>
        <dbReference type="ARBA" id="ARBA00038947"/>
    </source>
</evidence>
<name>A0A8H5BM38_9AGAR</name>
<feature type="domain" description="Pseudouridine synthase RsuA/RluA-like" evidence="12">
    <location>
        <begin position="19"/>
        <end position="182"/>
    </location>
</feature>
<comment type="catalytic activity">
    <reaction evidence="5">
        <text>uridine(2819) in 21S rRNA = pseudouridine(2819) in 21S rRNA</text>
        <dbReference type="Rhea" id="RHEA:42556"/>
        <dbReference type="Rhea" id="RHEA-COMP:10113"/>
        <dbReference type="Rhea" id="RHEA-COMP:10114"/>
        <dbReference type="ChEBI" id="CHEBI:65314"/>
        <dbReference type="ChEBI" id="CHEBI:65315"/>
        <dbReference type="EC" id="5.4.99.43"/>
    </reaction>
</comment>
<dbReference type="GO" id="GO:0005739">
    <property type="term" value="C:mitochondrion"/>
    <property type="evidence" value="ECO:0007669"/>
    <property type="project" value="UniProtKB-SubCell"/>
</dbReference>
<evidence type="ECO:0000256" key="10">
    <source>
        <dbReference type="ARBA" id="ARBA00041978"/>
    </source>
</evidence>
<protein>
    <recommendedName>
        <fullName evidence="8">21S rRNA pseudouridine(2819) synthase</fullName>
        <ecNumber evidence="7">5.4.99.43</ecNumber>
    </recommendedName>
    <alternativeName>
        <fullName evidence="10">Pseudouridine synthase 5</fullName>
    </alternativeName>
    <alternativeName>
        <fullName evidence="9">Pseudouridylate synthase PUS5</fullName>
    </alternativeName>
    <alternativeName>
        <fullName evidence="11">Uracil hydrolyase PUS5</fullName>
    </alternativeName>
</protein>
<dbReference type="EMBL" id="JAACJK010000163">
    <property type="protein sequence ID" value="KAF5325656.1"/>
    <property type="molecule type" value="Genomic_DNA"/>
</dbReference>
<accession>A0A8H5BM38</accession>
<evidence type="ECO:0000256" key="5">
    <source>
        <dbReference type="ARBA" id="ARBA00036927"/>
    </source>
</evidence>
<dbReference type="EC" id="5.4.99.43" evidence="7"/>
<dbReference type="GO" id="GO:0003723">
    <property type="term" value="F:RNA binding"/>
    <property type="evidence" value="ECO:0007669"/>
    <property type="project" value="InterPro"/>
</dbReference>
<evidence type="ECO:0000256" key="11">
    <source>
        <dbReference type="ARBA" id="ARBA00042700"/>
    </source>
</evidence>
<dbReference type="InterPro" id="IPR006145">
    <property type="entry name" value="PsdUridine_synth_RsuA/RluA"/>
</dbReference>
<evidence type="ECO:0000313" key="13">
    <source>
        <dbReference type="EMBL" id="KAF5325656.1"/>
    </source>
</evidence>
<evidence type="ECO:0000256" key="4">
    <source>
        <dbReference type="ARBA" id="ARBA00023235"/>
    </source>
</evidence>
<evidence type="ECO:0000313" key="14">
    <source>
        <dbReference type="Proteomes" id="UP000541558"/>
    </source>
</evidence>
<comment type="subcellular location">
    <subcellularLocation>
        <location evidence="1">Mitochondrion</location>
    </subcellularLocation>
</comment>
<dbReference type="OrthoDB" id="428658at2759"/>
<dbReference type="Pfam" id="PF00849">
    <property type="entry name" value="PseudoU_synth_2"/>
    <property type="match status" value="1"/>
</dbReference>
<evidence type="ECO:0000256" key="6">
    <source>
        <dbReference type="ARBA" id="ARBA00037513"/>
    </source>
</evidence>
<dbReference type="SUPFAM" id="SSF55120">
    <property type="entry name" value="Pseudouridine synthase"/>
    <property type="match status" value="1"/>
</dbReference>
<keyword evidence="14" id="KW-1185">Reference proteome</keyword>
<proteinExistence type="inferred from homology"/>
<dbReference type="Gene3D" id="3.30.2350.10">
    <property type="entry name" value="Pseudouridine synthase"/>
    <property type="match status" value="1"/>
</dbReference>
<comment type="similarity">
    <text evidence="2">Belongs to the pseudouridine synthase RluA family.</text>
</comment>
<comment type="function">
    <text evidence="6">Pseudouridylate synthase responsible for the pseudouridine-2819 formation in mitochondrial 21S rRNA. May modulate the efficiency or the fidelity of the mitochondrial translation machinery.</text>
</comment>
<dbReference type="GO" id="GO:0160143">
    <property type="term" value="F:21S rRNA pseudouridine(2819) synthase activity"/>
    <property type="evidence" value="ECO:0007669"/>
    <property type="project" value="UniProtKB-EC"/>
</dbReference>
<dbReference type="Proteomes" id="UP000541558">
    <property type="component" value="Unassembled WGS sequence"/>
</dbReference>
<evidence type="ECO:0000256" key="2">
    <source>
        <dbReference type="ARBA" id="ARBA00010876"/>
    </source>
</evidence>
<dbReference type="PANTHER" id="PTHR21600">
    <property type="entry name" value="MITOCHONDRIAL RNA PSEUDOURIDINE SYNTHASE"/>
    <property type="match status" value="1"/>
</dbReference>
<comment type="caution">
    <text evidence="13">The sequence shown here is derived from an EMBL/GenBank/DDBJ whole genome shotgun (WGS) entry which is preliminary data.</text>
</comment>
<dbReference type="InterPro" id="IPR020103">
    <property type="entry name" value="PsdUridine_synth_cat_dom_sf"/>
</dbReference>